<accession>A0A517PNS7</accession>
<evidence type="ECO:0000313" key="1">
    <source>
        <dbReference type="EMBL" id="QDT21032.1"/>
    </source>
</evidence>
<dbReference type="Proteomes" id="UP000320421">
    <property type="component" value="Chromosome"/>
</dbReference>
<reference evidence="1 2" key="1">
    <citation type="submission" date="2019-02" db="EMBL/GenBank/DDBJ databases">
        <title>Deep-cultivation of Planctomycetes and their phenomic and genomic characterization uncovers novel biology.</title>
        <authorList>
            <person name="Wiegand S."/>
            <person name="Jogler M."/>
            <person name="Boedeker C."/>
            <person name="Pinto D."/>
            <person name="Vollmers J."/>
            <person name="Rivas-Marin E."/>
            <person name="Kohn T."/>
            <person name="Peeters S.H."/>
            <person name="Heuer A."/>
            <person name="Rast P."/>
            <person name="Oberbeckmann S."/>
            <person name="Bunk B."/>
            <person name="Jeske O."/>
            <person name="Meyerdierks A."/>
            <person name="Storesund J.E."/>
            <person name="Kallscheuer N."/>
            <person name="Luecker S."/>
            <person name="Lage O.M."/>
            <person name="Pohl T."/>
            <person name="Merkel B.J."/>
            <person name="Hornburger P."/>
            <person name="Mueller R.-W."/>
            <person name="Bruemmer F."/>
            <person name="Labrenz M."/>
            <person name="Spormann A.M."/>
            <person name="Op den Camp H."/>
            <person name="Overmann J."/>
            <person name="Amann R."/>
            <person name="Jetten M.S.M."/>
            <person name="Mascher T."/>
            <person name="Medema M.H."/>
            <person name="Devos D.P."/>
            <person name="Kaster A.-K."/>
            <person name="Ovreas L."/>
            <person name="Rohde M."/>
            <person name="Galperin M.Y."/>
            <person name="Jogler C."/>
        </authorList>
    </citation>
    <scope>NUCLEOTIDE SEQUENCE [LARGE SCALE GENOMIC DNA]</scope>
    <source>
        <strain evidence="1 2">HG66A1</strain>
    </source>
</reference>
<sequence length="323" mass="36499">MQPNKFLCLFSLVCTFLNSSIVVSQEIEWKWYHKLTPDITRSQLHKLAGKPDSVSETTDIYHLPEGELKLDYQNSTLLNCDLKAPNGEINNCFYTWGGKLAPEHLAERKKYLTTRSFTVLPQFAGPAFDSAGFEGKCYQVDDGYLVVEPVLYLIGRSGHYKDKAAQVVHVHNDGTQEVLYRAFDHWQKLKPPELSDALIQQRMRKLHTLGGGAIGKPLHSVLGPPDASMGSGRCIRVYYLSNALVFIEIATPAAAEMRNKNERGFIDKYLRQTLEGATANQYVEKIGNIGFLRPGKEDISMIQWLRETQPADWEHPEKAADQK</sequence>
<dbReference type="EMBL" id="CP036266">
    <property type="protein sequence ID" value="QDT21032.1"/>
    <property type="molecule type" value="Genomic_DNA"/>
</dbReference>
<organism evidence="1 2">
    <name type="scientific">Gimesia chilikensis</name>
    <dbReference type="NCBI Taxonomy" id="2605989"/>
    <lineage>
        <taxon>Bacteria</taxon>
        <taxon>Pseudomonadati</taxon>
        <taxon>Planctomycetota</taxon>
        <taxon>Planctomycetia</taxon>
        <taxon>Planctomycetales</taxon>
        <taxon>Planctomycetaceae</taxon>
        <taxon>Gimesia</taxon>
    </lineage>
</organism>
<keyword evidence="2" id="KW-1185">Reference proteome</keyword>
<gene>
    <name evidence="1" type="ORF">HG66A1_28250</name>
</gene>
<name>A0A517PNS7_9PLAN</name>
<dbReference type="AlphaFoldDB" id="A0A517PNS7"/>
<proteinExistence type="predicted"/>
<evidence type="ECO:0000313" key="2">
    <source>
        <dbReference type="Proteomes" id="UP000320421"/>
    </source>
</evidence>
<protein>
    <submittedName>
        <fullName evidence="1">Uncharacterized protein</fullName>
    </submittedName>
</protein>